<dbReference type="SUPFAM" id="SSF143602">
    <property type="entry name" value="STIV B116-like"/>
    <property type="match status" value="1"/>
</dbReference>
<dbReference type="EMBL" id="JZWS02000034">
    <property type="protein sequence ID" value="MCL7344757.1"/>
    <property type="molecule type" value="Genomic_DNA"/>
</dbReference>
<sequence>MKIYLANAFSLNMIQGNQAIVHVQKIMPEVARDLVKYAEVESYVGHEVTAKLMSLLLGIEVPVNRSELKIRDGEIIVLTLSSRLPEGTVIKSIEDIQNIKYQLWHVMVMSVG</sequence>
<name>A0AAE3FNQ3_9CREN</name>
<dbReference type="Gene3D" id="3.40.50.11170">
    <property type="entry name" value="Uncharacterised protein PF08960, DUF1874"/>
    <property type="match status" value="1"/>
</dbReference>
<accession>A0AAE3FNQ3</accession>
<dbReference type="InterPro" id="IPR037236">
    <property type="entry name" value="STIV_B116-like_sf"/>
</dbReference>
<dbReference type="InterPro" id="IPR015055">
    <property type="entry name" value="STIV_B116-like"/>
</dbReference>
<protein>
    <submittedName>
        <fullName evidence="1">DUF1874 domain-containing protein</fullName>
    </submittedName>
</protein>
<evidence type="ECO:0000313" key="1">
    <source>
        <dbReference type="EMBL" id="MCL7344757.1"/>
    </source>
</evidence>
<comment type="caution">
    <text evidence="1">The sequence shown here is derived from an EMBL/GenBank/DDBJ whole genome shotgun (WGS) entry which is preliminary data.</text>
</comment>
<gene>
    <name evidence="1" type="ORF">TQ35_009330</name>
</gene>
<dbReference type="Pfam" id="PF08960">
    <property type="entry name" value="STIV_B116-like"/>
    <property type="match status" value="1"/>
</dbReference>
<reference evidence="1" key="1">
    <citation type="submission" date="2022-05" db="EMBL/GenBank/DDBJ databases">
        <title>Metagenome Sequencing of an Archaeal-Dominated Microbial Community from a Hot Spring at the Los Azufres Geothermal Field, Mexico.</title>
        <authorList>
            <person name="Marin-Paredes R."/>
            <person name="Martinez-Romero E."/>
            <person name="Servin-Garciduenas L.E."/>
        </authorList>
    </citation>
    <scope>NUCLEOTIDE SEQUENCE</scope>
    <source>
        <strain evidence="1">AZ1-454</strain>
    </source>
</reference>
<organism evidence="1">
    <name type="scientific">Candidatus Aramenus sulfurataquae</name>
    <dbReference type="NCBI Taxonomy" id="1326980"/>
    <lineage>
        <taxon>Archaea</taxon>
        <taxon>Thermoproteota</taxon>
        <taxon>Thermoprotei</taxon>
        <taxon>Sulfolobales</taxon>
        <taxon>Sulfolobaceae</taxon>
        <taxon>Candidatus Aramenus</taxon>
    </lineage>
</organism>
<proteinExistence type="predicted"/>
<dbReference type="AlphaFoldDB" id="A0AAE3FNQ3"/>